<keyword evidence="1" id="KW-0812">Transmembrane</keyword>
<dbReference type="GO" id="GO:0016747">
    <property type="term" value="F:acyltransferase activity, transferring groups other than amino-acyl groups"/>
    <property type="evidence" value="ECO:0007669"/>
    <property type="project" value="TreeGrafter"/>
</dbReference>
<keyword evidence="1" id="KW-0472">Membrane</keyword>
<accession>A0A919G8M5</accession>
<dbReference type="EMBL" id="BNBO01000042">
    <property type="protein sequence ID" value="GHH79441.1"/>
    <property type="molecule type" value="Genomic_DNA"/>
</dbReference>
<organism evidence="2 3">
    <name type="scientific">Kitasatospora indigofera</name>
    <dbReference type="NCBI Taxonomy" id="67307"/>
    <lineage>
        <taxon>Bacteria</taxon>
        <taxon>Bacillati</taxon>
        <taxon>Actinomycetota</taxon>
        <taxon>Actinomycetes</taxon>
        <taxon>Kitasatosporales</taxon>
        <taxon>Streptomycetaceae</taxon>
        <taxon>Kitasatospora</taxon>
    </lineage>
</organism>
<dbReference type="InterPro" id="IPR029058">
    <property type="entry name" value="AB_hydrolase_fold"/>
</dbReference>
<dbReference type="Proteomes" id="UP000617734">
    <property type="component" value="Unassembled WGS sequence"/>
</dbReference>
<dbReference type="Gene3D" id="3.40.50.1820">
    <property type="entry name" value="alpha/beta hydrolase"/>
    <property type="match status" value="1"/>
</dbReference>
<keyword evidence="3" id="KW-1185">Reference proteome</keyword>
<dbReference type="InterPro" id="IPR050583">
    <property type="entry name" value="Mycobacterial_A85_antigen"/>
</dbReference>
<dbReference type="GeneID" id="95356085"/>
<name>A0A919G8M5_9ACTN</name>
<keyword evidence="1" id="KW-1133">Transmembrane helix</keyword>
<evidence type="ECO:0000313" key="3">
    <source>
        <dbReference type="Proteomes" id="UP000617734"/>
    </source>
</evidence>
<dbReference type="PANTHER" id="PTHR48098:SF1">
    <property type="entry name" value="DIACYLGLYCEROL ACYLTRANSFERASE_MYCOLYLTRANSFERASE AG85A"/>
    <property type="match status" value="1"/>
</dbReference>
<feature type="transmembrane region" description="Helical" evidence="1">
    <location>
        <begin position="7"/>
        <end position="27"/>
    </location>
</feature>
<reference evidence="2" key="1">
    <citation type="journal article" date="2014" name="Int. J. Syst. Evol. Microbiol.">
        <title>Complete genome sequence of Corynebacterium casei LMG S-19264T (=DSM 44701T), isolated from a smear-ripened cheese.</title>
        <authorList>
            <consortium name="US DOE Joint Genome Institute (JGI-PGF)"/>
            <person name="Walter F."/>
            <person name="Albersmeier A."/>
            <person name="Kalinowski J."/>
            <person name="Ruckert C."/>
        </authorList>
    </citation>
    <scope>NUCLEOTIDE SEQUENCE</scope>
    <source>
        <strain evidence="2">JCM 4646</strain>
    </source>
</reference>
<proteinExistence type="predicted"/>
<protein>
    <submittedName>
        <fullName evidence="2">Esterase</fullName>
    </submittedName>
</protein>
<dbReference type="InterPro" id="IPR000801">
    <property type="entry name" value="Esterase-like"/>
</dbReference>
<dbReference type="RefSeq" id="WP_190213827.1">
    <property type="nucleotide sequence ID" value="NZ_BNBO01000042.1"/>
</dbReference>
<dbReference type="SUPFAM" id="SSF53474">
    <property type="entry name" value="alpha/beta-Hydrolases"/>
    <property type="match status" value="1"/>
</dbReference>
<dbReference type="PANTHER" id="PTHR48098">
    <property type="entry name" value="ENTEROCHELIN ESTERASE-RELATED"/>
    <property type="match status" value="1"/>
</dbReference>
<comment type="caution">
    <text evidence="2">The sequence shown here is derived from an EMBL/GenBank/DDBJ whole genome shotgun (WGS) entry which is preliminary data.</text>
</comment>
<dbReference type="AlphaFoldDB" id="A0A919G8M5"/>
<reference evidence="2" key="2">
    <citation type="submission" date="2020-09" db="EMBL/GenBank/DDBJ databases">
        <authorList>
            <person name="Sun Q."/>
            <person name="Ohkuma M."/>
        </authorList>
    </citation>
    <scope>NUCLEOTIDE SEQUENCE</scope>
    <source>
        <strain evidence="2">JCM 4646</strain>
    </source>
</reference>
<evidence type="ECO:0000313" key="2">
    <source>
        <dbReference type="EMBL" id="GHH79441.1"/>
    </source>
</evidence>
<evidence type="ECO:0000256" key="1">
    <source>
        <dbReference type="SAM" id="Phobius"/>
    </source>
</evidence>
<dbReference type="Pfam" id="PF00756">
    <property type="entry name" value="Esterase"/>
    <property type="match status" value="1"/>
</dbReference>
<sequence length="393" mass="42673">MELTSDALVNTLLAAGSLSLLLTLWLWPRLARQRPLPMLGRIALLTVTQVTVLAVMAVSVNNSFGFYTSWDGLLHPGGAALSLTSSGHPKSAAPATEALVAPTAEGGLETVTDLPKGPPEEVGKVESIRVTGKESGLSDQMFIYLPPEYFNPKYSRMRFPVLVALAGYPGTALHLLSELRLPQTAWELQRTGQMVPTVIVMARPTVAEPRNTECVNVPNGPQTETWFAKDVPAALRSTYRLGREATSWGVFGYSTGGGCALRLTMRYPDVFGSAAGLHADFAVPEDYSTGGNLFGGDRALVNQSDLTWRLNNLPVPDISLLLVSTRKEEDYAATQAFLGVAQQASTAHPELKVDSLFLDDGGHNFDSWRRELPASLEWMSDHLATPQDREPRQ</sequence>
<gene>
    <name evidence="2" type="ORF">GCM10018781_57440</name>
</gene>